<feature type="region of interest" description="Disordered" evidence="1">
    <location>
        <begin position="1"/>
        <end position="35"/>
    </location>
</feature>
<evidence type="ECO:0000256" key="1">
    <source>
        <dbReference type="SAM" id="MobiDB-lite"/>
    </source>
</evidence>
<comment type="caution">
    <text evidence="2">The sequence shown here is derived from an EMBL/GenBank/DDBJ whole genome shotgun (WGS) entry which is preliminary data.</text>
</comment>
<gene>
    <name evidence="2" type="ORF">BHYA_0035g00400</name>
</gene>
<accession>A0A4Z1GUI4</accession>
<dbReference type="EMBL" id="PQXK01000035">
    <property type="protein sequence ID" value="TGO40566.1"/>
    <property type="molecule type" value="Genomic_DNA"/>
</dbReference>
<dbReference type="AlphaFoldDB" id="A0A4Z1GUI4"/>
<organism evidence="2 3">
    <name type="scientific">Botrytis hyacinthi</name>
    <dbReference type="NCBI Taxonomy" id="278943"/>
    <lineage>
        <taxon>Eukaryota</taxon>
        <taxon>Fungi</taxon>
        <taxon>Dikarya</taxon>
        <taxon>Ascomycota</taxon>
        <taxon>Pezizomycotina</taxon>
        <taxon>Leotiomycetes</taxon>
        <taxon>Helotiales</taxon>
        <taxon>Sclerotiniaceae</taxon>
        <taxon>Botrytis</taxon>
    </lineage>
</organism>
<evidence type="ECO:0000313" key="2">
    <source>
        <dbReference type="EMBL" id="TGO40566.1"/>
    </source>
</evidence>
<reference evidence="2 3" key="1">
    <citation type="submission" date="2017-12" db="EMBL/GenBank/DDBJ databases">
        <title>Comparative genomics of Botrytis spp.</title>
        <authorList>
            <person name="Valero-Jimenez C.A."/>
            <person name="Tapia P."/>
            <person name="Veloso J."/>
            <person name="Silva-Moreno E."/>
            <person name="Staats M."/>
            <person name="Valdes J.H."/>
            <person name="Van Kan J.A.L."/>
        </authorList>
    </citation>
    <scope>NUCLEOTIDE SEQUENCE [LARGE SCALE GENOMIC DNA]</scope>
    <source>
        <strain evidence="2 3">Bh0001</strain>
    </source>
</reference>
<proteinExistence type="predicted"/>
<evidence type="ECO:0000313" key="3">
    <source>
        <dbReference type="Proteomes" id="UP000297814"/>
    </source>
</evidence>
<keyword evidence="3" id="KW-1185">Reference proteome</keyword>
<name>A0A4Z1GUI4_9HELO</name>
<sequence length="153" mass="17924">MQRTRSRICSTTAASKHLRDTESSPECIEREGGTGRSHREAIILERRRRDVARENYSALLESLGREREESTLLRGDLLEARNRADYLNHGINLLKMRMSDQRDWSDELEMHAMQGEVFNRMGGTWDPSVYKRRIEEYEDREMGERAAKRACGY</sequence>
<feature type="compositionally biased region" description="Basic and acidic residues" evidence="1">
    <location>
        <begin position="17"/>
        <end position="35"/>
    </location>
</feature>
<protein>
    <submittedName>
        <fullName evidence="2">Uncharacterized protein</fullName>
    </submittedName>
</protein>
<dbReference type="Proteomes" id="UP000297814">
    <property type="component" value="Unassembled WGS sequence"/>
</dbReference>